<protein>
    <recommendedName>
        <fullName evidence="1">DUF1023 domain-containing protein</fullName>
    </recommendedName>
</protein>
<accession>A0ABU0RE56</accession>
<keyword evidence="3" id="KW-1185">Reference proteome</keyword>
<feature type="domain" description="DUF1023" evidence="1">
    <location>
        <begin position="239"/>
        <end position="401"/>
    </location>
</feature>
<evidence type="ECO:0000259" key="1">
    <source>
        <dbReference type="Pfam" id="PF06259"/>
    </source>
</evidence>
<organism evidence="2 3">
    <name type="scientific">Streptomyces turgidiscabies</name>
    <dbReference type="NCBI Taxonomy" id="85558"/>
    <lineage>
        <taxon>Bacteria</taxon>
        <taxon>Bacillati</taxon>
        <taxon>Actinomycetota</taxon>
        <taxon>Actinomycetes</taxon>
        <taxon>Kitasatosporales</taxon>
        <taxon>Streptomycetaceae</taxon>
        <taxon>Streptomyces</taxon>
    </lineage>
</organism>
<comment type="caution">
    <text evidence="2">The sequence shown here is derived from an EMBL/GenBank/DDBJ whole genome shotgun (WGS) entry which is preliminary data.</text>
</comment>
<dbReference type="Pfam" id="PF06259">
    <property type="entry name" value="Abhydrolase_8"/>
    <property type="match status" value="1"/>
</dbReference>
<evidence type="ECO:0000313" key="2">
    <source>
        <dbReference type="EMBL" id="MDQ0930252.1"/>
    </source>
</evidence>
<name>A0ABU0RE56_9ACTN</name>
<sequence length="728" mass="77737">MALVYADPDMLDRLAKSLDSRAGEIPHLKSRASALGVAANVSGLAAIATWLGETASDLRRRARILRAPSESPFGSLSEFGLPTSLARKPGAGDEFESGLQAVLGAHKSGTPKERAQAVKDYFATLTPDEQAALAATNPSLVGNLDGAPVNVRFAANRISIQKEYNEESEYLNGLTKNDPAFKRTKDRVDALRSFLNPRIKKFTDPNTNRPTEVEVPRQFLVFDAHYGSTADAKSSPFPDGRIAEVVGDLETAKNVSFRVPGITNRLDNFNGFTSGGYMLASDAQGFEQPDTAVVSWLGYDTPELGDSVDPAKAEVGGRQLNAFRQAISVNLQPDANTSIFAHSYGTLVTSKALQNGLTNIDNVTFMGSPGLGPNIHAVADFHMPNTKFYAMRAPEDIVSYTQGHGDDPAGFKDIIRLNTDGSTGHSQYYNQRTQSLENMRRILFGGAQSLTFTDTTLDEEMPGAAEMRKLVAFLHEKVPPEVVSEMGGDLDPIVQGLLNGRSKFTDVIGPINAVLNKYNMLDRVEPDELVGEVTTLASQLAYKEAFKAAKDHGAPDWVAAAAATTAAGSTHGLLSVATWPVVKVLELDRLQNNTRQLFSGLAAGGHQLFTDGAALAGTLAHDGGRVLSDGTVIAGSVVNTGGRVVYELGDILINPAHAFENAGDITRSLKATKDTFVDKGADIVNTVDHAVDQTVQQGGKMISSGLDTGKKALEKSGDVVDSVVNFVF</sequence>
<reference evidence="2 3" key="1">
    <citation type="submission" date="2023-07" db="EMBL/GenBank/DDBJ databases">
        <title>Comparative genomics of wheat-associated soil bacteria to identify genetic determinants of phenazine resistance.</title>
        <authorList>
            <person name="Mouncey N."/>
        </authorList>
    </citation>
    <scope>NUCLEOTIDE SEQUENCE [LARGE SCALE GENOMIC DNA]</scope>
    <source>
        <strain evidence="2 3">W2I16</strain>
    </source>
</reference>
<dbReference type="InterPro" id="IPR010427">
    <property type="entry name" value="DUF1023"/>
</dbReference>
<dbReference type="EMBL" id="JAUSZS010000002">
    <property type="protein sequence ID" value="MDQ0930252.1"/>
    <property type="molecule type" value="Genomic_DNA"/>
</dbReference>
<proteinExistence type="predicted"/>
<dbReference type="Proteomes" id="UP001223072">
    <property type="component" value="Unassembled WGS sequence"/>
</dbReference>
<dbReference type="RefSeq" id="WP_307624552.1">
    <property type="nucleotide sequence ID" value="NZ_JAUSZS010000002.1"/>
</dbReference>
<gene>
    <name evidence="2" type="ORF">QFZ49_000159</name>
</gene>
<evidence type="ECO:0000313" key="3">
    <source>
        <dbReference type="Proteomes" id="UP001223072"/>
    </source>
</evidence>